<organism evidence="2">
    <name type="scientific">Notodromas monacha</name>
    <dbReference type="NCBI Taxonomy" id="399045"/>
    <lineage>
        <taxon>Eukaryota</taxon>
        <taxon>Metazoa</taxon>
        <taxon>Ecdysozoa</taxon>
        <taxon>Arthropoda</taxon>
        <taxon>Crustacea</taxon>
        <taxon>Oligostraca</taxon>
        <taxon>Ostracoda</taxon>
        <taxon>Podocopa</taxon>
        <taxon>Podocopida</taxon>
        <taxon>Cypridocopina</taxon>
        <taxon>Cypridoidea</taxon>
        <taxon>Cyprididae</taxon>
        <taxon>Notodromas</taxon>
    </lineage>
</organism>
<dbReference type="EMBL" id="OA882437">
    <property type="protein sequence ID" value="CAD7275342.1"/>
    <property type="molecule type" value="Genomic_DNA"/>
</dbReference>
<gene>
    <name evidence="2" type="ORF">NMOB1V02_LOCUS3140</name>
</gene>
<accession>A0A7R9BK70</accession>
<dbReference type="AlphaFoldDB" id="A0A7R9BK70"/>
<protein>
    <submittedName>
        <fullName evidence="2">Uncharacterized protein</fullName>
    </submittedName>
</protein>
<proteinExistence type="predicted"/>
<reference evidence="2" key="1">
    <citation type="submission" date="2020-11" db="EMBL/GenBank/DDBJ databases">
        <authorList>
            <person name="Tran Van P."/>
        </authorList>
    </citation>
    <scope>NUCLEOTIDE SEQUENCE</scope>
</reference>
<sequence length="165" mass="18201">MCSQQVPPGLSEEVPKSNQRASGKKQTEEQSIKDWNYDMENFISNEDPPAAHEIPEAEKQNAAAVAQTLMAQRSHEARGRNSIWKTLGEVYQVPQQMELVTKPPFGSLGGRFPDLSFSFNADPNMPHSGGPRAVDGKDLGYDPSKILVLRDVGEVVVPDAKKQKK</sequence>
<keyword evidence="3" id="KW-1185">Reference proteome</keyword>
<evidence type="ECO:0000313" key="3">
    <source>
        <dbReference type="Proteomes" id="UP000678499"/>
    </source>
</evidence>
<feature type="compositionally biased region" description="Basic and acidic residues" evidence="1">
    <location>
        <begin position="25"/>
        <end position="34"/>
    </location>
</feature>
<evidence type="ECO:0000313" key="2">
    <source>
        <dbReference type="EMBL" id="CAD7275342.1"/>
    </source>
</evidence>
<feature type="region of interest" description="Disordered" evidence="1">
    <location>
        <begin position="1"/>
        <end position="34"/>
    </location>
</feature>
<dbReference type="Proteomes" id="UP000678499">
    <property type="component" value="Unassembled WGS sequence"/>
</dbReference>
<name>A0A7R9BK70_9CRUS</name>
<evidence type="ECO:0000256" key="1">
    <source>
        <dbReference type="SAM" id="MobiDB-lite"/>
    </source>
</evidence>
<dbReference type="EMBL" id="CAJPEX010000400">
    <property type="protein sequence ID" value="CAG0915494.1"/>
    <property type="molecule type" value="Genomic_DNA"/>
</dbReference>